<gene>
    <name evidence="3" type="ORF">K4A83_20230</name>
</gene>
<keyword evidence="4" id="KW-1185">Reference proteome</keyword>
<evidence type="ECO:0000313" key="4">
    <source>
        <dbReference type="Proteomes" id="UP001526426"/>
    </source>
</evidence>
<sequence>MIMAIISKKVCMIGDFGVGKTSLIRRFVERQFSDQYLSTVGVKISRKIVNLQHLEVDLSQEIKLLIWDIEGQTKFKAIASSYLQGASGILVVADSTRQETIEHLQDHVKQFVAINSNGMIAVALNKVDLVDPEDIEQIRKNMSFSEHQVLGIYNTSAKTGQNVDHIFETLAFKIWRQDNR</sequence>
<dbReference type="Pfam" id="PF00071">
    <property type="entry name" value="Ras"/>
    <property type="match status" value="1"/>
</dbReference>
<dbReference type="PROSITE" id="PS51419">
    <property type="entry name" value="RAB"/>
    <property type="match status" value="1"/>
</dbReference>
<dbReference type="InterPro" id="IPR005225">
    <property type="entry name" value="Small_GTP-bd"/>
</dbReference>
<dbReference type="Gene3D" id="3.40.50.300">
    <property type="entry name" value="P-loop containing nucleotide triphosphate hydrolases"/>
    <property type="match status" value="1"/>
</dbReference>
<proteinExistence type="predicted"/>
<keyword evidence="2" id="KW-0342">GTP-binding</keyword>
<dbReference type="EMBL" id="JAIHOM010000150">
    <property type="protein sequence ID" value="MCW6038582.1"/>
    <property type="molecule type" value="Genomic_DNA"/>
</dbReference>
<dbReference type="Proteomes" id="UP001526426">
    <property type="component" value="Unassembled WGS sequence"/>
</dbReference>
<organism evidence="3 4">
    <name type="scientific">Spirulina subsalsa FACHB-351</name>
    <dbReference type="NCBI Taxonomy" id="234711"/>
    <lineage>
        <taxon>Bacteria</taxon>
        <taxon>Bacillati</taxon>
        <taxon>Cyanobacteriota</taxon>
        <taxon>Cyanophyceae</taxon>
        <taxon>Spirulinales</taxon>
        <taxon>Spirulinaceae</taxon>
        <taxon>Spirulina</taxon>
    </lineage>
</organism>
<evidence type="ECO:0000256" key="2">
    <source>
        <dbReference type="ARBA" id="ARBA00023134"/>
    </source>
</evidence>
<dbReference type="InterPro" id="IPR027417">
    <property type="entry name" value="P-loop_NTPase"/>
</dbReference>
<keyword evidence="1" id="KW-0547">Nucleotide-binding</keyword>
<dbReference type="PANTHER" id="PTHR47977">
    <property type="entry name" value="RAS-RELATED PROTEIN RAB"/>
    <property type="match status" value="1"/>
</dbReference>
<dbReference type="SMART" id="SM00175">
    <property type="entry name" value="RAB"/>
    <property type="match status" value="1"/>
</dbReference>
<reference evidence="3 4" key="1">
    <citation type="submission" date="2021-08" db="EMBL/GenBank/DDBJ databases">
        <title>Draft genome sequence of Spirulina subsalsa with high tolerance to salinity and hype-accumulation of phycocyanin.</title>
        <authorList>
            <person name="Pei H."/>
            <person name="Jiang L."/>
        </authorList>
    </citation>
    <scope>NUCLEOTIDE SEQUENCE [LARGE SCALE GENOMIC DNA]</scope>
    <source>
        <strain evidence="3 4">FACHB-351</strain>
    </source>
</reference>
<dbReference type="InterPro" id="IPR001806">
    <property type="entry name" value="Small_GTPase"/>
</dbReference>
<dbReference type="PRINTS" id="PR00449">
    <property type="entry name" value="RASTRNSFRMNG"/>
</dbReference>
<dbReference type="NCBIfam" id="TIGR00231">
    <property type="entry name" value="small_GTP"/>
    <property type="match status" value="1"/>
</dbReference>
<dbReference type="SUPFAM" id="SSF52540">
    <property type="entry name" value="P-loop containing nucleoside triphosphate hydrolases"/>
    <property type="match status" value="1"/>
</dbReference>
<name>A0ABT3LAR9_9CYAN</name>
<protein>
    <submittedName>
        <fullName evidence="3">GTP-binding protein</fullName>
    </submittedName>
</protein>
<evidence type="ECO:0000256" key="1">
    <source>
        <dbReference type="ARBA" id="ARBA00022741"/>
    </source>
</evidence>
<dbReference type="SMART" id="SM00173">
    <property type="entry name" value="RAS"/>
    <property type="match status" value="1"/>
</dbReference>
<dbReference type="InterPro" id="IPR050227">
    <property type="entry name" value="Rab"/>
</dbReference>
<evidence type="ECO:0000313" key="3">
    <source>
        <dbReference type="EMBL" id="MCW6038582.1"/>
    </source>
</evidence>
<dbReference type="PROSITE" id="PS51417">
    <property type="entry name" value="ARF"/>
    <property type="match status" value="1"/>
</dbReference>
<accession>A0ABT3LAR9</accession>
<dbReference type="CDD" id="cd00154">
    <property type="entry name" value="Rab"/>
    <property type="match status" value="1"/>
</dbReference>
<comment type="caution">
    <text evidence="3">The sequence shown here is derived from an EMBL/GenBank/DDBJ whole genome shotgun (WGS) entry which is preliminary data.</text>
</comment>